<organism evidence="2 3">
    <name type="scientific">Castellaniella defragrans (strain DSM 12143 / CCUG 39792 / 65Phen)</name>
    <name type="common">Alcaligenes defragrans</name>
    <dbReference type="NCBI Taxonomy" id="1437824"/>
    <lineage>
        <taxon>Bacteria</taxon>
        <taxon>Pseudomonadati</taxon>
        <taxon>Pseudomonadota</taxon>
        <taxon>Betaproteobacteria</taxon>
        <taxon>Burkholderiales</taxon>
        <taxon>Alcaligenaceae</taxon>
        <taxon>Castellaniella</taxon>
    </lineage>
</organism>
<gene>
    <name evidence="2" type="ORF">BN940_07396</name>
</gene>
<dbReference type="AlphaFoldDB" id="W8X3S3"/>
<accession>W8X3S3</accession>
<dbReference type="HOGENOM" id="CLU_3341839_0_0_4"/>
<name>W8X3S3_CASD6</name>
<feature type="compositionally biased region" description="Low complexity" evidence="1">
    <location>
        <begin position="1"/>
        <end position="13"/>
    </location>
</feature>
<sequence>MRRGRQGQQPGWQGEDEGERNGAENGRHGVGARGRMG</sequence>
<protein>
    <submittedName>
        <fullName evidence="2">Uncharacterized protein</fullName>
    </submittedName>
</protein>
<evidence type="ECO:0000313" key="3">
    <source>
        <dbReference type="Proteomes" id="UP000019805"/>
    </source>
</evidence>
<feature type="compositionally biased region" description="Gly residues" evidence="1">
    <location>
        <begin position="28"/>
        <end position="37"/>
    </location>
</feature>
<keyword evidence="3" id="KW-1185">Reference proteome</keyword>
<reference evidence="2 3" key="1">
    <citation type="journal article" date="2014" name="BMC Microbiol.">
        <title>The oxygen-independent metabolism of cyclic monoterpenes in Castellaniella defragrans 65Phen.</title>
        <authorList>
            <person name="Petasch J."/>
            <person name="Disch E.M."/>
            <person name="Markert S."/>
            <person name="Becher D."/>
            <person name="Schweder T."/>
            <person name="Huttel B."/>
            <person name="Reinhardt R."/>
            <person name="Harder J."/>
        </authorList>
    </citation>
    <scope>NUCLEOTIDE SEQUENCE [LARGE SCALE GENOMIC DNA]</scope>
    <source>
        <strain evidence="2">65Phen</strain>
    </source>
</reference>
<dbReference type="KEGG" id="cdn:BN940_07396"/>
<feature type="region of interest" description="Disordered" evidence="1">
    <location>
        <begin position="1"/>
        <end position="37"/>
    </location>
</feature>
<dbReference type="Proteomes" id="UP000019805">
    <property type="component" value="Chromosome"/>
</dbReference>
<dbReference type="EMBL" id="HG916765">
    <property type="protein sequence ID" value="CDM23946.1"/>
    <property type="molecule type" value="Genomic_DNA"/>
</dbReference>
<evidence type="ECO:0000313" key="2">
    <source>
        <dbReference type="EMBL" id="CDM23946.1"/>
    </source>
</evidence>
<proteinExistence type="predicted"/>
<evidence type="ECO:0000256" key="1">
    <source>
        <dbReference type="SAM" id="MobiDB-lite"/>
    </source>
</evidence>